<dbReference type="AlphaFoldDB" id="A0A2V5KRM5"/>
<dbReference type="Proteomes" id="UP000247476">
    <property type="component" value="Unassembled WGS sequence"/>
</dbReference>
<feature type="compositionally biased region" description="Basic and acidic residues" evidence="1">
    <location>
        <begin position="31"/>
        <end position="42"/>
    </location>
</feature>
<dbReference type="EMBL" id="QJVJ01000012">
    <property type="protein sequence ID" value="PYI51536.1"/>
    <property type="molecule type" value="Genomic_DNA"/>
</dbReference>
<comment type="caution">
    <text evidence="2">The sequence shown here is derived from an EMBL/GenBank/DDBJ whole genome shotgun (WGS) entry which is preliminary data.</text>
</comment>
<dbReference type="PROSITE" id="PS51318">
    <property type="entry name" value="TAT"/>
    <property type="match status" value="1"/>
</dbReference>
<accession>A0A2V5KRM5</accession>
<dbReference type="InterPro" id="IPR006311">
    <property type="entry name" value="TAT_signal"/>
</dbReference>
<evidence type="ECO:0000313" key="3">
    <source>
        <dbReference type="Proteomes" id="UP000247476"/>
    </source>
</evidence>
<evidence type="ECO:0000313" key="2">
    <source>
        <dbReference type="EMBL" id="PYI51536.1"/>
    </source>
</evidence>
<evidence type="ECO:0000256" key="1">
    <source>
        <dbReference type="SAM" id="MobiDB-lite"/>
    </source>
</evidence>
<keyword evidence="3" id="KW-1185">Reference proteome</keyword>
<sequence>MPGKRKQGNAKAQGHAFDETEAAGGQPCASIEERKGAETEGKITRRTLIASLGTAGAAIAFAGPAAWGKAASGPPVTSAVYGGPDSGVSLSCKVETIDSVHALLDQTADEQTMYWVKAYYVGERVGGGEFFYKPDEPKANHNGGDIISSTVPWDGSAAALADFLSGTGETNPGGNGCFVRKSCVLNPYMFGCLDGVDLTAGLQAFAARASTVKGEINWDIDTIVSSKIVFRGGSAEWPSTVCGTLKLQSNYASDDWMLEIDRFPYTQFDSFVLKGKGNPVLTSRTNHRGAKITDVSGSVFRRMDVRYMKVQGIEINFNAYHVQIESVAAFYCGFGITPTIGKVFQYAGHSLSGSSGGPAQFTQFTGVTDIPDEAQVGSSLVIGRNEYTITDIDRNSGTVTVRLWVTNDDFAFAKEPYWCIGSGFKVAGGTTGPLSVTSMTTLGCSIGYFISQLYPGFVGKLSGESNLVTAKLGSSPYNGHLGGFLDTVYAEAGRIAVSNNNVIGRYVIGNLDPVTCDQRISQGVGRYLIDFDFSKGAVEAIDLDFQDPSAATAYRRLEVPVVDPAIYGPDVPATVVTGTSATLAFSRDDFISSGISHRLLVFPRTGTRTVTINAGAGTTIGSPAASSQSFMLSGPSLLFAEFYRASKNWRISRFDASSALVAATLYNAPSLASGERDPAPPSLPVSGAALGDFVEASLSVNPQGIELFPYVSAPGTVTVEVVNRMPTTIDLPNATLTVRVHKR</sequence>
<protein>
    <submittedName>
        <fullName evidence="2">Uncharacterized protein</fullName>
    </submittedName>
</protein>
<name>A0A2V5KRM5_9BACL</name>
<reference evidence="2 3" key="1">
    <citation type="submission" date="2018-05" db="EMBL/GenBank/DDBJ databases">
        <title>Paenibacillus flagellatus sp. nov., isolated from selenium mineral soil.</title>
        <authorList>
            <person name="Dai X."/>
        </authorList>
    </citation>
    <scope>NUCLEOTIDE SEQUENCE [LARGE SCALE GENOMIC DNA]</scope>
    <source>
        <strain evidence="2 3">DXL2</strain>
    </source>
</reference>
<proteinExistence type="predicted"/>
<organism evidence="2 3">
    <name type="scientific">Paenibacillus flagellatus</name>
    <dbReference type="NCBI Taxonomy" id="2211139"/>
    <lineage>
        <taxon>Bacteria</taxon>
        <taxon>Bacillati</taxon>
        <taxon>Bacillota</taxon>
        <taxon>Bacilli</taxon>
        <taxon>Bacillales</taxon>
        <taxon>Paenibacillaceae</taxon>
        <taxon>Paenibacillus</taxon>
    </lineage>
</organism>
<feature type="region of interest" description="Disordered" evidence="1">
    <location>
        <begin position="1"/>
        <end position="42"/>
    </location>
</feature>
<gene>
    <name evidence="2" type="ORF">DLM86_24250</name>
</gene>